<evidence type="ECO:0000256" key="1">
    <source>
        <dbReference type="ARBA" id="ARBA00023002"/>
    </source>
</evidence>
<feature type="region of interest" description="Disordered" evidence="2">
    <location>
        <begin position="1"/>
        <end position="24"/>
    </location>
</feature>
<dbReference type="OrthoDB" id="10004862at2759"/>
<reference evidence="3 4" key="1">
    <citation type="journal article" date="2014" name="PLoS Genet.">
        <title>Analysis of the Phlebiopsis gigantea genome, transcriptome and secretome provides insight into its pioneer colonization strategies of wood.</title>
        <authorList>
            <person name="Hori C."/>
            <person name="Ishida T."/>
            <person name="Igarashi K."/>
            <person name="Samejima M."/>
            <person name="Suzuki H."/>
            <person name="Master E."/>
            <person name="Ferreira P."/>
            <person name="Ruiz-Duenas F.J."/>
            <person name="Held B."/>
            <person name="Canessa P."/>
            <person name="Larrondo L.F."/>
            <person name="Schmoll M."/>
            <person name="Druzhinina I.S."/>
            <person name="Kubicek C.P."/>
            <person name="Gaskell J.A."/>
            <person name="Kersten P."/>
            <person name="St John F."/>
            <person name="Glasner J."/>
            <person name="Sabat G."/>
            <person name="Splinter BonDurant S."/>
            <person name="Syed K."/>
            <person name="Yadav J."/>
            <person name="Mgbeahuruike A.C."/>
            <person name="Kovalchuk A."/>
            <person name="Asiegbu F.O."/>
            <person name="Lackner G."/>
            <person name="Hoffmeister D."/>
            <person name="Rencoret J."/>
            <person name="Gutierrez A."/>
            <person name="Sun H."/>
            <person name="Lindquist E."/>
            <person name="Barry K."/>
            <person name="Riley R."/>
            <person name="Grigoriev I.V."/>
            <person name="Henrissat B."/>
            <person name="Kues U."/>
            <person name="Berka R.M."/>
            <person name="Martinez A.T."/>
            <person name="Covert S.F."/>
            <person name="Blanchette R.A."/>
            <person name="Cullen D."/>
        </authorList>
    </citation>
    <scope>NUCLEOTIDE SEQUENCE [LARGE SCALE GENOMIC DNA]</scope>
    <source>
        <strain evidence="3 4">11061_1 CR5-6</strain>
    </source>
</reference>
<gene>
    <name evidence="3" type="ORF">PHLGIDRAFT_94357</name>
</gene>
<organism evidence="3 4">
    <name type="scientific">Phlebiopsis gigantea (strain 11061_1 CR5-6)</name>
    <name type="common">White-rot fungus</name>
    <name type="synonym">Peniophora gigantea</name>
    <dbReference type="NCBI Taxonomy" id="745531"/>
    <lineage>
        <taxon>Eukaryota</taxon>
        <taxon>Fungi</taxon>
        <taxon>Dikarya</taxon>
        <taxon>Basidiomycota</taxon>
        <taxon>Agaricomycotina</taxon>
        <taxon>Agaricomycetes</taxon>
        <taxon>Polyporales</taxon>
        <taxon>Phanerochaetaceae</taxon>
        <taxon>Phlebiopsis</taxon>
    </lineage>
</organism>
<dbReference type="GO" id="GO:0016491">
    <property type="term" value="F:oxidoreductase activity"/>
    <property type="evidence" value="ECO:0007669"/>
    <property type="project" value="UniProtKB-KW"/>
</dbReference>
<dbReference type="InterPro" id="IPR025337">
    <property type="entry name" value="Questin_oxidase-like"/>
</dbReference>
<keyword evidence="4" id="KW-1185">Reference proteome</keyword>
<accession>A0A0C3PE83</accession>
<proteinExistence type="predicted"/>
<evidence type="ECO:0000256" key="2">
    <source>
        <dbReference type="SAM" id="MobiDB-lite"/>
    </source>
</evidence>
<name>A0A0C3PE83_PHLG1</name>
<evidence type="ECO:0008006" key="5">
    <source>
        <dbReference type="Google" id="ProtNLM"/>
    </source>
</evidence>
<dbReference type="AlphaFoldDB" id="A0A0C3PE83"/>
<evidence type="ECO:0000313" key="4">
    <source>
        <dbReference type="Proteomes" id="UP000053257"/>
    </source>
</evidence>
<dbReference type="PANTHER" id="PTHR35870">
    <property type="entry name" value="PROTEIN, PUTATIVE (AFU_ORTHOLOGUE AFUA_5G03330)-RELATED"/>
    <property type="match status" value="1"/>
</dbReference>
<dbReference type="HOGENOM" id="CLU_019145_1_0_1"/>
<evidence type="ECO:0000313" key="3">
    <source>
        <dbReference type="EMBL" id="KIP03733.1"/>
    </source>
</evidence>
<dbReference type="STRING" id="745531.A0A0C3PE83"/>
<dbReference type="Pfam" id="PF14027">
    <property type="entry name" value="Questin_oxidase"/>
    <property type="match status" value="1"/>
</dbReference>
<dbReference type="PANTHER" id="PTHR35870:SF1">
    <property type="entry name" value="PROTEIN, PUTATIVE (AFU_ORTHOLOGUE AFUA_5G03330)-RELATED"/>
    <property type="match status" value="1"/>
</dbReference>
<dbReference type="EMBL" id="KN840602">
    <property type="protein sequence ID" value="KIP03733.1"/>
    <property type="molecule type" value="Genomic_DNA"/>
</dbReference>
<protein>
    <recommendedName>
        <fullName evidence="5">Oxidoreductase AflY</fullName>
    </recommendedName>
</protein>
<feature type="compositionally biased region" description="Polar residues" evidence="2">
    <location>
        <begin position="1"/>
        <end position="10"/>
    </location>
</feature>
<sequence>MSTMLSSTLTKPGIINFPGQTPDSKKTVERLLKEDREKHHCFWGRIRFHNHLSHQLLASYSFGASAKQLQAIADSQNENLDPIYLNDPETQPIDDAVVITGETWTQYVGQEKYYISLMKFFASEVEKLGAGETLEQYIFSPAANGNGADMLLRFIGGAVHPLIQTGYAAEFGSDAMVAQALAQAALHSPFLPELFDFISVPNISDRKRIAADVGRQPAQGLSLLEILREMYDSPILHPVMPYDPDALLSKRVADARKDGRPEEIRRLSRLWYIDATRGQAELDEKVEELMWLATLLLAGSGKPGRKPRMDFFLMHMVTSSLFVPSLLETIPTMESKVVLLRAMLPVILWYVLVRGRPRIDPTLVMSYTETPRPPNGAGLASLPRNESAIGDIADSTYTNPWPEIVASAVHFPEAHLVKTIRSLYYGAQKFGTTSAGGAIGAFRRDGSETHNGTSKMDGTIFVRAAGVVIDALGWVSHGQKAGQWDRSALGWDDAWKNPDGQ</sequence>
<keyword evidence="1" id="KW-0560">Oxidoreductase</keyword>
<dbReference type="Proteomes" id="UP000053257">
    <property type="component" value="Unassembled WGS sequence"/>
</dbReference>